<dbReference type="EMBL" id="SRID01000220">
    <property type="protein sequence ID" value="TGB01539.1"/>
    <property type="molecule type" value="Genomic_DNA"/>
</dbReference>
<organism evidence="1 2">
    <name type="scientific">Streptomyces palmae</name>
    <dbReference type="NCBI Taxonomy" id="1701085"/>
    <lineage>
        <taxon>Bacteria</taxon>
        <taxon>Bacillati</taxon>
        <taxon>Actinomycetota</taxon>
        <taxon>Actinomycetes</taxon>
        <taxon>Kitasatosporales</taxon>
        <taxon>Streptomycetaceae</taxon>
        <taxon>Streptomyces</taxon>
    </lineage>
</organism>
<keyword evidence="1" id="KW-0808">Transferase</keyword>
<keyword evidence="2" id="KW-1185">Reference proteome</keyword>
<dbReference type="GO" id="GO:0016779">
    <property type="term" value="F:nucleotidyltransferase activity"/>
    <property type="evidence" value="ECO:0007669"/>
    <property type="project" value="UniProtKB-KW"/>
</dbReference>
<keyword evidence="1" id="KW-0548">Nucleotidyltransferase</keyword>
<dbReference type="Pfam" id="PF10706">
    <property type="entry name" value="Aminoglyc_resit"/>
    <property type="match status" value="1"/>
</dbReference>
<dbReference type="InterPro" id="IPR019646">
    <property type="entry name" value="Aminoglyc_AdlTrfase"/>
</dbReference>
<gene>
    <name evidence="1" type="ORF">E4099_21075</name>
</gene>
<proteinExistence type="predicted"/>
<dbReference type="Gene3D" id="3.30.460.40">
    <property type="match status" value="1"/>
</dbReference>
<dbReference type="AlphaFoldDB" id="A0A4Z0GV62"/>
<protein>
    <submittedName>
        <fullName evidence="1">Aminoglycoside adenylyltransferase</fullName>
    </submittedName>
</protein>
<reference evidence="1 2" key="1">
    <citation type="submission" date="2019-03" db="EMBL/GenBank/DDBJ databases">
        <authorList>
            <person name="Gonzalez-Pimentel J.L."/>
        </authorList>
    </citation>
    <scope>NUCLEOTIDE SEQUENCE [LARGE SCALE GENOMIC DNA]</scope>
    <source>
        <strain evidence="1 2">JCM 31289</strain>
    </source>
</reference>
<name>A0A4Z0GV62_9ACTN</name>
<dbReference type="OrthoDB" id="9800567at2"/>
<dbReference type="RefSeq" id="WP_135340656.1">
    <property type="nucleotide sequence ID" value="NZ_JBHLTX010000013.1"/>
</dbReference>
<dbReference type="Proteomes" id="UP000297948">
    <property type="component" value="Unassembled WGS sequence"/>
</dbReference>
<evidence type="ECO:0000313" key="2">
    <source>
        <dbReference type="Proteomes" id="UP000297948"/>
    </source>
</evidence>
<sequence>MDGRRARRQLDQIAEVLRLAGDLGIGLWLRGGWAMDFFLGEVTRDHADIDWFTWSDTAETLAGALLGHGYAPVPGPPPELQLDFAKDGLDSSFTLLTGDAAGQVLVAGGPWAGTAWPEGMLDGAPGRIGTLRCAIVNPRVQIEIKRMMPVWDPALPRRAKDAADIARLEAALGS</sequence>
<comment type="caution">
    <text evidence="1">The sequence shown here is derived from an EMBL/GenBank/DDBJ whole genome shotgun (WGS) entry which is preliminary data.</text>
</comment>
<evidence type="ECO:0000313" key="1">
    <source>
        <dbReference type="EMBL" id="TGB01539.1"/>
    </source>
</evidence>
<accession>A0A4Z0GV62</accession>